<evidence type="ECO:0000256" key="2">
    <source>
        <dbReference type="ARBA" id="ARBA00023015"/>
    </source>
</evidence>
<feature type="region of interest" description="Disordered" evidence="8">
    <location>
        <begin position="37"/>
        <end position="71"/>
    </location>
</feature>
<keyword evidence="5 7" id="KW-0539">Nucleus</keyword>
<evidence type="ECO:0000256" key="5">
    <source>
        <dbReference type="ARBA" id="ARBA00023242"/>
    </source>
</evidence>
<dbReference type="SUPFAM" id="SSF58104">
    <property type="entry name" value="Methyl-accepting chemotaxis protein (MCP) signaling domain"/>
    <property type="match status" value="1"/>
</dbReference>
<dbReference type="GO" id="GO:0045895">
    <property type="term" value="P:positive regulation of mating-type specific transcription, DNA-templated"/>
    <property type="evidence" value="ECO:0007669"/>
    <property type="project" value="InterPro"/>
</dbReference>
<feature type="compositionally biased region" description="Polar residues" evidence="8">
    <location>
        <begin position="455"/>
        <end position="466"/>
    </location>
</feature>
<sequence>MSTHQLPQHVQSYTIPLSQTQLQGILAHLHSTNANSTMQAVSHAVHNQPAGPPQAQQPASTLSPPIPQQKNKKKRTLNCFVAFRCYVSPIFDRHQQKDRSGFVRTLWEVEMTKAKWTILAKAYSNIRDEVGTENAPMDKFLSIACPHIGIVARDTYLHTFGWELISDGSGSRLVRRSVPDPTSFPQGFLTTKVSVEDMIGFVRASGYGLPRDVPATIPGNAAASSSNTSGSHLAMAAQPAHQVAQSAHQVAQSAHQVAQNAPQAAQTAPQIAQIAPQAAQNAQQTAQTAHQAAQTAYQIAQTNPQVLWTTHQQTTVAFNPPHVIPGVPQAAQIVQLGPQSQNQPIVFPAQFTLPAFHAIQPFNQPAQPAPTAQDSVSDGITAFMDTDETEDELAHLVDPDSDNCVASRANFSNPNLRGFSINAQLTNYSDLRAYFPQAAHANGSGAVNSGEGVSVGQSDQDNSTSGPKAFAELATDLWDSGSEYPHNDQFLPGQSYPLINDREDLEPFFSFDMNDEGFLQQYIYADHFDNA</sequence>
<dbReference type="GO" id="GO:0005634">
    <property type="term" value="C:nucleus"/>
    <property type="evidence" value="ECO:0007669"/>
    <property type="project" value="UniProtKB-SubCell"/>
</dbReference>
<accession>A0A343JZK2</accession>
<dbReference type="InterPro" id="IPR006856">
    <property type="entry name" value="MATalpha_HMGbox"/>
</dbReference>
<comment type="function">
    <text evidence="6">Mating type proteins are sequence specific DNA-binding proteins that act as master switches in fungal differentiation by controlling gene expression in a cell type-specific fashion. Transcriptional activator that induces the transcription of alpha-specific genes.</text>
</comment>
<evidence type="ECO:0000256" key="8">
    <source>
        <dbReference type="SAM" id="MobiDB-lite"/>
    </source>
</evidence>
<feature type="domain" description="Alpha box" evidence="9">
    <location>
        <begin position="72"/>
        <end position="127"/>
    </location>
</feature>
<dbReference type="PROSITE" id="PS51325">
    <property type="entry name" value="ALPHA_BOX"/>
    <property type="match status" value="1"/>
</dbReference>
<evidence type="ECO:0000256" key="4">
    <source>
        <dbReference type="ARBA" id="ARBA00023163"/>
    </source>
</evidence>
<keyword evidence="2 7" id="KW-0805">Transcription regulation</keyword>
<comment type="similarity">
    <text evidence="7">Belongs to the MATALPHA1 family.</text>
</comment>
<evidence type="ECO:0000259" key="9">
    <source>
        <dbReference type="PROSITE" id="PS51325"/>
    </source>
</evidence>
<evidence type="ECO:0000256" key="3">
    <source>
        <dbReference type="ARBA" id="ARBA00023125"/>
    </source>
</evidence>
<keyword evidence="4 7" id="KW-0804">Transcription</keyword>
<evidence type="ECO:0000256" key="7">
    <source>
        <dbReference type="RuleBase" id="RU003516"/>
    </source>
</evidence>
<reference evidence="10" key="1">
    <citation type="submission" date="2016-08" db="EMBL/GenBank/DDBJ databases">
        <title>Genomic insights into the mating strategies of species of the Botryosphaeriales.</title>
        <authorList>
            <person name="Nagel J.H."/>
        </authorList>
    </citation>
    <scope>NUCLEOTIDE SEQUENCE</scope>
    <source>
        <strain evidence="10">CMW14106</strain>
    </source>
</reference>
<evidence type="ECO:0000256" key="1">
    <source>
        <dbReference type="ARBA" id="ARBA00015083"/>
    </source>
</evidence>
<evidence type="ECO:0000313" key="10">
    <source>
        <dbReference type="EMBL" id="ATA58060.1"/>
    </source>
</evidence>
<protein>
    <recommendedName>
        <fullName evidence="1">Mating-type protein MAT-1</fullName>
    </recommendedName>
</protein>
<comment type="subcellular location">
    <subcellularLocation>
        <location evidence="7">Nucleus</location>
    </subcellularLocation>
</comment>
<feature type="region of interest" description="Disordered" evidence="8">
    <location>
        <begin position="245"/>
        <end position="264"/>
    </location>
</feature>
<dbReference type="AlphaFoldDB" id="A0A343JZK2"/>
<name>A0A343JZK2_9PEZI</name>
<proteinExistence type="inferred from homology"/>
<dbReference type="EMBL" id="KX766037">
    <property type="protein sequence ID" value="ATA58060.1"/>
    <property type="molecule type" value="Genomic_DNA"/>
</dbReference>
<feature type="region of interest" description="Disordered" evidence="8">
    <location>
        <begin position="445"/>
        <end position="467"/>
    </location>
</feature>
<dbReference type="GO" id="GO:0008301">
    <property type="term" value="F:DNA binding, bending"/>
    <property type="evidence" value="ECO:0007669"/>
    <property type="project" value="InterPro"/>
</dbReference>
<dbReference type="Pfam" id="PF04769">
    <property type="entry name" value="MATalpha_HMGbox"/>
    <property type="match status" value="1"/>
</dbReference>
<evidence type="ECO:0000256" key="6">
    <source>
        <dbReference type="ARBA" id="ARBA00035106"/>
    </source>
</evidence>
<organism evidence="10">
    <name type="scientific">Neofusicoccum umdonicola</name>
    <dbReference type="NCBI Taxonomy" id="643002"/>
    <lineage>
        <taxon>Eukaryota</taxon>
        <taxon>Fungi</taxon>
        <taxon>Dikarya</taxon>
        <taxon>Ascomycota</taxon>
        <taxon>Pezizomycotina</taxon>
        <taxon>Dothideomycetes</taxon>
        <taxon>Dothideomycetes incertae sedis</taxon>
        <taxon>Botryosphaeriales</taxon>
        <taxon>Botryosphaeriaceae</taxon>
        <taxon>Neofusicoccum</taxon>
    </lineage>
</organism>
<keyword evidence="3 7" id="KW-0238">DNA-binding</keyword>